<dbReference type="KEGG" id="dsl:Dacsa_2564"/>
<proteinExistence type="predicted"/>
<dbReference type="Proteomes" id="UP000010482">
    <property type="component" value="Chromosome"/>
</dbReference>
<dbReference type="InterPro" id="IPR025833">
    <property type="entry name" value="GDYXXLXY"/>
</dbReference>
<dbReference type="AlphaFoldDB" id="K9YYH0"/>
<dbReference type="OrthoDB" id="4868247at2"/>
<dbReference type="EMBL" id="CP003944">
    <property type="protein sequence ID" value="AFZ51153.1"/>
    <property type="molecule type" value="Genomic_DNA"/>
</dbReference>
<accession>K9YYH0</accession>
<dbReference type="STRING" id="13035.Dacsa_2564"/>
<dbReference type="eggNOG" id="COG4929">
    <property type="taxonomic scope" value="Bacteria"/>
</dbReference>
<evidence type="ECO:0000313" key="2">
    <source>
        <dbReference type="Proteomes" id="UP000010482"/>
    </source>
</evidence>
<name>K9YYH0_DACS8</name>
<dbReference type="PATRIC" id="fig|13035.3.peg.2924"/>
<sequence>MNKVSLVRFLLPLGFQLALICAIPAPAIYTQITGTKAILQTISVDPYGFLRGYSQTLRYDISRLDTVESLSGWETVVRQTGTGQFPPNGITLYVILQAPNLDRPVSPPRPWQPIAVRHQPPVNLGQNQVAIKGELNNSSVTYGLERYYFPESQRQKMNQAISNLQQNNTQERSFVVEIKVDEKGNAVPISLWLGDKNYRF</sequence>
<evidence type="ECO:0000313" key="1">
    <source>
        <dbReference type="EMBL" id="AFZ51153.1"/>
    </source>
</evidence>
<dbReference type="HOGENOM" id="CLU_080094_0_0_3"/>
<reference evidence="1" key="1">
    <citation type="submission" date="2012-04" db="EMBL/GenBank/DDBJ databases">
        <title>Finished genome of Dactylococcopsis salina PCC 8305.</title>
        <authorList>
            <consortium name="US DOE Joint Genome Institute"/>
            <person name="Gugger M."/>
            <person name="Coursin T."/>
            <person name="Rippka R."/>
            <person name="Tandeau De Marsac N."/>
            <person name="Huntemann M."/>
            <person name="Wei C.-L."/>
            <person name="Han J."/>
            <person name="Detter J.C."/>
            <person name="Han C."/>
            <person name="Tapia R."/>
            <person name="Daligault H."/>
            <person name="Chen A."/>
            <person name="Krypides N."/>
            <person name="Mavromatis K."/>
            <person name="Markowitz V."/>
            <person name="Szeto E."/>
            <person name="Ivanova N."/>
            <person name="Ovchinnikova G."/>
            <person name="Pagani I."/>
            <person name="Pati A."/>
            <person name="Goodwin L."/>
            <person name="Peters L."/>
            <person name="Pitluck S."/>
            <person name="Woyke T."/>
            <person name="Kerfeld C."/>
        </authorList>
    </citation>
    <scope>NUCLEOTIDE SEQUENCE [LARGE SCALE GENOMIC DNA]</scope>
    <source>
        <strain evidence="1">PCC 8305</strain>
    </source>
</reference>
<protein>
    <submittedName>
        <fullName evidence="1">Membrane-anchored protein</fullName>
    </submittedName>
</protein>
<organism evidence="1 2">
    <name type="scientific">Dactylococcopsis salina (strain PCC 8305)</name>
    <name type="common">Myxobactron salinum</name>
    <dbReference type="NCBI Taxonomy" id="13035"/>
    <lineage>
        <taxon>Bacteria</taxon>
        <taxon>Bacillati</taxon>
        <taxon>Cyanobacteriota</taxon>
        <taxon>Cyanophyceae</taxon>
        <taxon>Nodosilineales</taxon>
        <taxon>Cymatolegaceae</taxon>
        <taxon>Dactylococcopsis</taxon>
    </lineage>
</organism>
<gene>
    <name evidence="1" type="ORF">Dacsa_2564</name>
</gene>
<dbReference type="RefSeq" id="WP_015230143.1">
    <property type="nucleotide sequence ID" value="NC_019780.1"/>
</dbReference>
<dbReference type="Pfam" id="PF14345">
    <property type="entry name" value="GDYXXLXY"/>
    <property type="match status" value="1"/>
</dbReference>
<keyword evidence="2" id="KW-1185">Reference proteome</keyword>